<sequence>MLENTFTSRFKMRAKARKLRPSFATHDTTGSFIFWLTLKETRFLTQYKYSDLDAITIGTGANICLRPRNNQIGVLNIDNTIGGSIQVEHGIPGNNTVSTSNVSGSTTVSSGNCQF</sequence>
<dbReference type="Proteomes" id="UP000271624">
    <property type="component" value="Unassembled WGS sequence"/>
</dbReference>
<accession>A0A433UN00</accession>
<keyword evidence="2" id="KW-1185">Reference proteome</keyword>
<evidence type="ECO:0000313" key="2">
    <source>
        <dbReference type="Proteomes" id="UP000271624"/>
    </source>
</evidence>
<comment type="caution">
    <text evidence="1">The sequence shown here is derived from an EMBL/GenBank/DDBJ whole genome shotgun (WGS) entry which is preliminary data.</text>
</comment>
<dbReference type="AlphaFoldDB" id="A0A433UN00"/>
<gene>
    <name evidence="1" type="ORF">DSM106972_090900</name>
</gene>
<dbReference type="EMBL" id="RSCL01000043">
    <property type="protein sequence ID" value="RUS95213.1"/>
    <property type="molecule type" value="Genomic_DNA"/>
</dbReference>
<organism evidence="1 2">
    <name type="scientific">Dulcicalothrix desertica PCC 7102</name>
    <dbReference type="NCBI Taxonomy" id="232991"/>
    <lineage>
        <taxon>Bacteria</taxon>
        <taxon>Bacillati</taxon>
        <taxon>Cyanobacteriota</taxon>
        <taxon>Cyanophyceae</taxon>
        <taxon>Nostocales</taxon>
        <taxon>Calotrichaceae</taxon>
        <taxon>Dulcicalothrix</taxon>
    </lineage>
</organism>
<reference evidence="1" key="2">
    <citation type="journal article" date="2019" name="Genome Biol. Evol.">
        <title>Day and night: Metabolic profiles and evolutionary relationships of six axenic non-marine cyanobacteria.</title>
        <authorList>
            <person name="Will S.E."/>
            <person name="Henke P."/>
            <person name="Boedeker C."/>
            <person name="Huang S."/>
            <person name="Brinkmann H."/>
            <person name="Rohde M."/>
            <person name="Jarek M."/>
            <person name="Friedl T."/>
            <person name="Seufert S."/>
            <person name="Schumacher M."/>
            <person name="Overmann J."/>
            <person name="Neumann-Schaal M."/>
            <person name="Petersen J."/>
        </authorList>
    </citation>
    <scope>NUCLEOTIDE SEQUENCE [LARGE SCALE GENOMIC DNA]</scope>
    <source>
        <strain evidence="1">PCC 7102</strain>
    </source>
</reference>
<protein>
    <submittedName>
        <fullName evidence="1">Uncharacterized protein</fullName>
    </submittedName>
</protein>
<evidence type="ECO:0000313" key="1">
    <source>
        <dbReference type="EMBL" id="RUS95213.1"/>
    </source>
</evidence>
<proteinExistence type="predicted"/>
<reference evidence="1" key="1">
    <citation type="submission" date="2018-12" db="EMBL/GenBank/DDBJ databases">
        <authorList>
            <person name="Will S."/>
            <person name="Neumann-Schaal M."/>
            <person name="Henke P."/>
        </authorList>
    </citation>
    <scope>NUCLEOTIDE SEQUENCE</scope>
    <source>
        <strain evidence="1">PCC 7102</strain>
    </source>
</reference>
<name>A0A433UN00_9CYAN</name>